<reference evidence="3" key="1">
    <citation type="submission" date="2020-01" db="EMBL/GenBank/DDBJ databases">
        <authorList>
            <consortium name="DOE Joint Genome Institute"/>
            <person name="Haridas S."/>
            <person name="Albert R."/>
            <person name="Binder M."/>
            <person name="Bloem J."/>
            <person name="Labutti K."/>
            <person name="Salamov A."/>
            <person name="Andreopoulos B."/>
            <person name="Baker S.E."/>
            <person name="Barry K."/>
            <person name="Bills G."/>
            <person name="Bluhm B.H."/>
            <person name="Cannon C."/>
            <person name="Castanera R."/>
            <person name="Culley D.E."/>
            <person name="Daum C."/>
            <person name="Ezra D."/>
            <person name="Gonzalez J.B."/>
            <person name="Henrissat B."/>
            <person name="Kuo A."/>
            <person name="Liang C."/>
            <person name="Lipzen A."/>
            <person name="Lutzoni F."/>
            <person name="Magnuson J."/>
            <person name="Mondo S."/>
            <person name="Nolan M."/>
            <person name="Ohm R."/>
            <person name="Pangilinan J."/>
            <person name="Park H.-J."/>
            <person name="Ramirez L."/>
            <person name="Alfaro M."/>
            <person name="Sun H."/>
            <person name="Tritt A."/>
            <person name="Yoshinaga Y."/>
            <person name="Zwiers L.-H."/>
            <person name="Turgeon B.G."/>
            <person name="Goodwin S.B."/>
            <person name="Spatafora J.W."/>
            <person name="Crous P.W."/>
            <person name="Grigoriev I.V."/>
        </authorList>
    </citation>
    <scope>NUCLEOTIDE SEQUENCE</scope>
    <source>
        <strain evidence="3">CBS 342.82</strain>
    </source>
</reference>
<dbReference type="OrthoDB" id="5578001at2759"/>
<dbReference type="AlphaFoldDB" id="A0A6J3LZL2"/>
<evidence type="ECO:0000256" key="1">
    <source>
        <dbReference type="SAM" id="MobiDB-lite"/>
    </source>
</evidence>
<gene>
    <name evidence="3" type="ORF">K489DRAFT_389789</name>
</gene>
<dbReference type="Proteomes" id="UP000504637">
    <property type="component" value="Unplaced"/>
</dbReference>
<accession>A0A6J3LZL2</accession>
<sequence>MQQQSPDARELLPPLLACLPTANVSSRPPPALLPLLAPVLRQRISYLSESTDRKSWLQLLSWDSSRAAKLPAAVQHIDLEPHPVSGELELDDVRPAKYQRLDEETLHARLEVEQFGLLPVYVWCESDEHGDTGPGWKLAELRALEDLEDGTEWYHSPSDANYTAAPDAGAPNSAPTPAEEEENDDYWAAYDRTPGQTPAPDVKPNPHPTNGRQMADAQYFARYANEVQPALDSHDPDESSGHIGESTLRGDSLLDQTSLGFTSPPPQLASFDHANYNHPQSNNHLNIPTADQDHLSMPRPISPTSSHSSVEHLEERAAAMSQEDTQKSSYNEGALQAQRGIKMHISTDIKSLFRLAKSSGMDRAEFEEIIRRELDVLSLLEQDE</sequence>
<feature type="compositionally biased region" description="Polar residues" evidence="1">
    <location>
        <begin position="277"/>
        <end position="286"/>
    </location>
</feature>
<evidence type="ECO:0000313" key="3">
    <source>
        <dbReference type="RefSeq" id="XP_033458124.1"/>
    </source>
</evidence>
<feature type="region of interest" description="Disordered" evidence="1">
    <location>
        <begin position="152"/>
        <end position="212"/>
    </location>
</feature>
<keyword evidence="2" id="KW-1185">Reference proteome</keyword>
<name>A0A6J3LZL2_9PEZI</name>
<organism evidence="3">
    <name type="scientific">Dissoconium aciculare CBS 342.82</name>
    <dbReference type="NCBI Taxonomy" id="1314786"/>
    <lineage>
        <taxon>Eukaryota</taxon>
        <taxon>Fungi</taxon>
        <taxon>Dikarya</taxon>
        <taxon>Ascomycota</taxon>
        <taxon>Pezizomycotina</taxon>
        <taxon>Dothideomycetes</taxon>
        <taxon>Dothideomycetidae</taxon>
        <taxon>Mycosphaerellales</taxon>
        <taxon>Dissoconiaceae</taxon>
        <taxon>Dissoconium</taxon>
    </lineage>
</organism>
<reference evidence="3" key="2">
    <citation type="submission" date="2020-04" db="EMBL/GenBank/DDBJ databases">
        <authorList>
            <consortium name="NCBI Genome Project"/>
        </authorList>
    </citation>
    <scope>NUCLEOTIDE SEQUENCE</scope>
    <source>
        <strain evidence="3">CBS 342.82</strain>
    </source>
</reference>
<reference evidence="3" key="3">
    <citation type="submission" date="2025-08" db="UniProtKB">
        <authorList>
            <consortium name="RefSeq"/>
        </authorList>
    </citation>
    <scope>IDENTIFICATION</scope>
    <source>
        <strain evidence="3">CBS 342.82</strain>
    </source>
</reference>
<proteinExistence type="predicted"/>
<dbReference type="RefSeq" id="XP_033458124.1">
    <property type="nucleotide sequence ID" value="XM_033606543.1"/>
</dbReference>
<feature type="region of interest" description="Disordered" evidence="1">
    <location>
        <begin position="255"/>
        <end position="330"/>
    </location>
</feature>
<evidence type="ECO:0000313" key="2">
    <source>
        <dbReference type="Proteomes" id="UP000504637"/>
    </source>
</evidence>
<dbReference type="GeneID" id="54364343"/>
<protein>
    <submittedName>
        <fullName evidence="3">Uncharacterized protein</fullName>
    </submittedName>
</protein>